<organism evidence="2 3">
    <name type="scientific">Lachnoclostridium phytofermentans</name>
    <dbReference type="NCBI Taxonomy" id="66219"/>
    <lineage>
        <taxon>Bacteria</taxon>
        <taxon>Bacillati</taxon>
        <taxon>Bacillota</taxon>
        <taxon>Clostridia</taxon>
        <taxon>Lachnospirales</taxon>
        <taxon>Lachnospiraceae</taxon>
    </lineage>
</organism>
<proteinExistence type="predicted"/>
<keyword evidence="1" id="KW-0472">Membrane</keyword>
<reference evidence="2 3" key="1">
    <citation type="journal article" date="2018" name="Nat. Biotechnol.">
        <title>A standardized bacterial taxonomy based on genome phylogeny substantially revises the tree of life.</title>
        <authorList>
            <person name="Parks D.H."/>
            <person name="Chuvochina M."/>
            <person name="Waite D.W."/>
            <person name="Rinke C."/>
            <person name="Skarshewski A."/>
            <person name="Chaumeil P.A."/>
            <person name="Hugenholtz P."/>
        </authorList>
    </citation>
    <scope>NUCLEOTIDE SEQUENCE [LARGE SCALE GENOMIC DNA]</scope>
    <source>
        <strain evidence="2">UBA11728</strain>
    </source>
</reference>
<accession>A0A3D2X6Y4</accession>
<keyword evidence="1" id="KW-1133">Transmembrane helix</keyword>
<dbReference type="Proteomes" id="UP000262969">
    <property type="component" value="Unassembled WGS sequence"/>
</dbReference>
<comment type="caution">
    <text evidence="2">The sequence shown here is derived from an EMBL/GenBank/DDBJ whole genome shotgun (WGS) entry which is preliminary data.</text>
</comment>
<evidence type="ECO:0000313" key="2">
    <source>
        <dbReference type="EMBL" id="HCL02889.1"/>
    </source>
</evidence>
<name>A0A3D2X6Y4_9FIRM</name>
<feature type="transmembrane region" description="Helical" evidence="1">
    <location>
        <begin position="41"/>
        <end position="62"/>
    </location>
</feature>
<sequence length="82" mass="9616">MEIVICSAVGVYLGRIIWIWIDYRNNPGIYALYSAPWYTQIIISSVISGLIIFIELILYLFIRYKIKKDKNLSKGDFEYETS</sequence>
<protein>
    <submittedName>
        <fullName evidence="2">Uncharacterized protein</fullName>
    </submittedName>
</protein>
<evidence type="ECO:0000313" key="3">
    <source>
        <dbReference type="Proteomes" id="UP000262969"/>
    </source>
</evidence>
<dbReference type="EMBL" id="DPVV01000362">
    <property type="protein sequence ID" value="HCL02889.1"/>
    <property type="molecule type" value="Genomic_DNA"/>
</dbReference>
<feature type="transmembrane region" description="Helical" evidence="1">
    <location>
        <begin position="5"/>
        <end position="21"/>
    </location>
</feature>
<keyword evidence="1" id="KW-0812">Transmembrane</keyword>
<evidence type="ECO:0000256" key="1">
    <source>
        <dbReference type="SAM" id="Phobius"/>
    </source>
</evidence>
<dbReference type="AlphaFoldDB" id="A0A3D2X6Y4"/>
<gene>
    <name evidence="2" type="ORF">DHW61_10845</name>
</gene>